<evidence type="ECO:0000256" key="6">
    <source>
        <dbReference type="SAM" id="Coils"/>
    </source>
</evidence>
<feature type="coiled-coil region" evidence="6">
    <location>
        <begin position="125"/>
        <end position="201"/>
    </location>
</feature>
<reference evidence="9 10" key="1">
    <citation type="submission" date="2019-09" db="EMBL/GenBank/DDBJ databases">
        <title>Genome sequence of Adhaeribacter sp. M2.</title>
        <authorList>
            <person name="Srinivasan S."/>
        </authorList>
    </citation>
    <scope>NUCLEOTIDE SEQUENCE [LARGE SCALE GENOMIC DNA]</scope>
    <source>
        <strain evidence="9 10">M2</strain>
    </source>
</reference>
<dbReference type="InterPro" id="IPR005467">
    <property type="entry name" value="His_kinase_dom"/>
</dbReference>
<evidence type="ECO:0000256" key="3">
    <source>
        <dbReference type="ARBA" id="ARBA00022553"/>
    </source>
</evidence>
<dbReference type="Gene3D" id="1.10.287.130">
    <property type="match status" value="1"/>
</dbReference>
<evidence type="ECO:0000313" key="10">
    <source>
        <dbReference type="Proteomes" id="UP000326570"/>
    </source>
</evidence>
<feature type="transmembrane region" description="Helical" evidence="7">
    <location>
        <begin position="32"/>
        <end position="52"/>
    </location>
</feature>
<accession>A0A5N1J2W7</accession>
<dbReference type="Pfam" id="PF25487">
    <property type="entry name" value="ETR1_N"/>
    <property type="match status" value="1"/>
</dbReference>
<dbReference type="Pfam" id="PF02518">
    <property type="entry name" value="HATPase_c"/>
    <property type="match status" value="1"/>
</dbReference>
<evidence type="ECO:0000313" key="9">
    <source>
        <dbReference type="EMBL" id="KAA9340862.1"/>
    </source>
</evidence>
<evidence type="ECO:0000256" key="4">
    <source>
        <dbReference type="ARBA" id="ARBA00022679"/>
    </source>
</evidence>
<dbReference type="PROSITE" id="PS50109">
    <property type="entry name" value="HIS_KIN"/>
    <property type="match status" value="1"/>
</dbReference>
<dbReference type="Gene3D" id="3.30.565.10">
    <property type="entry name" value="Histidine kinase-like ATPase, C-terminal domain"/>
    <property type="match status" value="1"/>
</dbReference>
<dbReference type="InterPro" id="IPR004358">
    <property type="entry name" value="Sig_transdc_His_kin-like_C"/>
</dbReference>
<keyword evidence="5" id="KW-0418">Kinase</keyword>
<keyword evidence="3" id="KW-0597">Phosphoprotein</keyword>
<feature type="domain" description="Histidine kinase" evidence="8">
    <location>
        <begin position="208"/>
        <end position="423"/>
    </location>
</feature>
<dbReference type="InterPro" id="IPR036097">
    <property type="entry name" value="HisK_dim/P_sf"/>
</dbReference>
<sequence length="423" mass="48431">MVEYLQKLFESNGFMPHGHCYFWRPEILFTNVIGDGLTSLAYFSIPPILFYITRKRKDLTHRPLFLLFALFIFACGATHLIEIITVWKPFYRLQGAIKIITGLVSVSTAVVLLRAVPTLLALPSHDRLEKVNARLREEVAERERAQVALRQANEALETRVQQRTAQLIKTNRELEREIEIRKRTEEDLLEKNQELVRINADLDNFVYCASNDLKAPIVNIEGLVTALKEEIPQRSEHVNAILKRLDGSLLKVDRTILDLTEVSRLQNEVTNPPVEEVSFAEVLEEVKSDIQDLIAQTGATIEADFSRVKNIHFCRQDLKSILYNLISNALKYHNPLRKPHVLVQTEPIPNCCLLRIADNGQGIDLEKHEYKIFSLFRRLNDQVTGSGIGLYIVKRILDNNNGRIKVKSKIGEGSTFEVYLPKQ</sequence>
<dbReference type="SUPFAM" id="SSF55874">
    <property type="entry name" value="ATPase domain of HSP90 chaperone/DNA topoisomerase II/histidine kinase"/>
    <property type="match status" value="1"/>
</dbReference>
<dbReference type="AlphaFoldDB" id="A0A5N1J2W7"/>
<keyword evidence="6" id="KW-0175">Coiled coil</keyword>
<dbReference type="Proteomes" id="UP000326570">
    <property type="component" value="Unassembled WGS sequence"/>
</dbReference>
<dbReference type="InterPro" id="IPR052162">
    <property type="entry name" value="Sensor_kinase/Photoreceptor"/>
</dbReference>
<keyword evidence="4" id="KW-0808">Transferase</keyword>
<dbReference type="PANTHER" id="PTHR43304:SF1">
    <property type="entry name" value="PAC DOMAIN-CONTAINING PROTEIN"/>
    <property type="match status" value="1"/>
</dbReference>
<comment type="caution">
    <text evidence="9">The sequence shown here is derived from an EMBL/GenBank/DDBJ whole genome shotgun (WGS) entry which is preliminary data.</text>
</comment>
<evidence type="ECO:0000256" key="5">
    <source>
        <dbReference type="ARBA" id="ARBA00022777"/>
    </source>
</evidence>
<gene>
    <name evidence="9" type="ORF">F0P94_05380</name>
</gene>
<dbReference type="EC" id="2.7.13.3" evidence="2"/>
<dbReference type="RefSeq" id="WP_150902789.1">
    <property type="nucleotide sequence ID" value="NZ_VTWT01000002.1"/>
</dbReference>
<dbReference type="EMBL" id="VTWT01000002">
    <property type="protein sequence ID" value="KAA9340862.1"/>
    <property type="molecule type" value="Genomic_DNA"/>
</dbReference>
<dbReference type="InterPro" id="IPR003594">
    <property type="entry name" value="HATPase_dom"/>
</dbReference>
<dbReference type="SMART" id="SM00387">
    <property type="entry name" value="HATPase_c"/>
    <property type="match status" value="1"/>
</dbReference>
<evidence type="ECO:0000259" key="8">
    <source>
        <dbReference type="PROSITE" id="PS50109"/>
    </source>
</evidence>
<evidence type="ECO:0000256" key="1">
    <source>
        <dbReference type="ARBA" id="ARBA00000085"/>
    </source>
</evidence>
<organism evidence="9 10">
    <name type="scientific">Adhaeribacter soli</name>
    <dbReference type="NCBI Taxonomy" id="2607655"/>
    <lineage>
        <taxon>Bacteria</taxon>
        <taxon>Pseudomonadati</taxon>
        <taxon>Bacteroidota</taxon>
        <taxon>Cytophagia</taxon>
        <taxon>Cytophagales</taxon>
        <taxon>Hymenobacteraceae</taxon>
        <taxon>Adhaeribacter</taxon>
    </lineage>
</organism>
<feature type="transmembrane region" description="Helical" evidence="7">
    <location>
        <begin position="64"/>
        <end position="87"/>
    </location>
</feature>
<name>A0A5N1J2W7_9BACT</name>
<keyword evidence="10" id="KW-1185">Reference proteome</keyword>
<keyword evidence="7" id="KW-1133">Transmembrane helix</keyword>
<comment type="catalytic activity">
    <reaction evidence="1">
        <text>ATP + protein L-histidine = ADP + protein N-phospho-L-histidine.</text>
        <dbReference type="EC" id="2.7.13.3"/>
    </reaction>
</comment>
<dbReference type="InterPro" id="IPR036890">
    <property type="entry name" value="HATPase_C_sf"/>
</dbReference>
<dbReference type="PRINTS" id="PR00344">
    <property type="entry name" value="BCTRLSENSOR"/>
</dbReference>
<dbReference type="SUPFAM" id="SSF47384">
    <property type="entry name" value="Homodimeric domain of signal transducing histidine kinase"/>
    <property type="match status" value="1"/>
</dbReference>
<dbReference type="GO" id="GO:0000155">
    <property type="term" value="F:phosphorelay sensor kinase activity"/>
    <property type="evidence" value="ECO:0007669"/>
    <property type="project" value="InterPro"/>
</dbReference>
<proteinExistence type="predicted"/>
<dbReference type="InterPro" id="IPR058544">
    <property type="entry name" value="ETR1_N"/>
</dbReference>
<evidence type="ECO:0000256" key="2">
    <source>
        <dbReference type="ARBA" id="ARBA00012438"/>
    </source>
</evidence>
<keyword evidence="7" id="KW-0472">Membrane</keyword>
<protein>
    <recommendedName>
        <fullName evidence="2">histidine kinase</fullName>
        <ecNumber evidence="2">2.7.13.3</ecNumber>
    </recommendedName>
</protein>
<keyword evidence="7" id="KW-0812">Transmembrane</keyword>
<dbReference type="PANTHER" id="PTHR43304">
    <property type="entry name" value="PHYTOCHROME-LIKE PROTEIN CPH1"/>
    <property type="match status" value="1"/>
</dbReference>
<evidence type="ECO:0000256" key="7">
    <source>
        <dbReference type="SAM" id="Phobius"/>
    </source>
</evidence>